<reference evidence="2" key="1">
    <citation type="submission" date="2025-08" db="UniProtKB">
        <authorList>
            <consortium name="RefSeq"/>
        </authorList>
    </citation>
    <scope>IDENTIFICATION</scope>
    <source>
        <strain evidence="2">Tuebingen</strain>
        <tissue evidence="2">Fibroblasts and whole tissue</tissue>
    </source>
</reference>
<keyword evidence="1" id="KW-1185">Reference proteome</keyword>
<sequence>MMESELDELRRQVQSLQSENEQLQHQANSAARPSVSASSVVDTNAHASGVSDASRPIAERIILIPRERRCSTFSGRGDEDVFEWIEEMKSNLRARNLPAREEALFILDHLGGSARSEIKFRPRVEREDPEKVFSVLRELYGCAYSYISLQEQFFSRKQEEGESLQDFSHALFALMEKVVQCAPGGVPNSAILLRDQFVEHVVDNSLCRELKRYVRLHPQSTILDVRKEAIRWVDEGFRPDTRERSHSVPSLATQYRVQGHGPPSSSRGNSTEIAELKEMLKAQQEQLNRLTQGLQQLQSQHAGNPSRRVNPIICRRCNQPGHIARNCIVDFRRSTEQPRVVSQQSNAVGASRPSENFNPLNC</sequence>
<gene>
    <name evidence="2" type="primary">LOC137490952</name>
</gene>
<evidence type="ECO:0000313" key="2">
    <source>
        <dbReference type="RefSeq" id="XP_073803888.1"/>
    </source>
</evidence>
<dbReference type="Proteomes" id="UP000000437">
    <property type="component" value="Chromosome 4"/>
</dbReference>
<evidence type="ECO:0000313" key="1">
    <source>
        <dbReference type="Proteomes" id="UP000000437"/>
    </source>
</evidence>
<accession>A0AC58JBM7</accession>
<dbReference type="RefSeq" id="XP_073803888.1">
    <property type="nucleotide sequence ID" value="XM_073947787.1"/>
</dbReference>
<organism evidence="1 2">
    <name type="scientific">Danio rerio</name>
    <name type="common">Zebrafish</name>
    <name type="synonym">Brachydanio rerio</name>
    <dbReference type="NCBI Taxonomy" id="7955"/>
    <lineage>
        <taxon>Eukaryota</taxon>
        <taxon>Metazoa</taxon>
        <taxon>Chordata</taxon>
        <taxon>Craniata</taxon>
        <taxon>Vertebrata</taxon>
        <taxon>Euteleostomi</taxon>
        <taxon>Actinopterygii</taxon>
        <taxon>Neopterygii</taxon>
        <taxon>Teleostei</taxon>
        <taxon>Ostariophysi</taxon>
        <taxon>Cypriniformes</taxon>
        <taxon>Danionidae</taxon>
        <taxon>Danioninae</taxon>
        <taxon>Danio</taxon>
    </lineage>
</organism>
<name>A0AC58JBM7_DANRE</name>
<protein>
    <submittedName>
        <fullName evidence="2">Uncharacterized protein</fullName>
    </submittedName>
</protein>
<proteinExistence type="predicted"/>